<dbReference type="RefSeq" id="WP_369788838.1">
    <property type="nucleotide sequence ID" value="NZ_CP165628.1"/>
</dbReference>
<sequence>MLSPTSKGVFVQSPLITTTSTFPGSFTQNVITTQQAAAFTSICSNQPLISGNLRVQAAETFSLGATLSPRESVKKIDKHLIIKWRDMTVEQRKEAGGTAGYANLHGIDSGVMKYLINGNGLTPQGLNQILSVGIPRVEPQHMHTWLNMSAHEKEAMGGVNGFALHNQLNVRGLKRFINRNGLTQMGMQRLSKEKLISVSTSHLKKWLSMTLVEREECGGAKGFAFTHHICMTQFKKMVNMQGLTDFGRQKIEVNDARITESHLRTWQSMTLEEKHQAGSVTGFACRQRISVFNFQQYANMKGLTAMGLQRLERSIIKPVSKSHLAEWFSMTPIERKNEGGTVGFALKRKIALGSFKNLANGSGLLLLGLQRLFPHSMTRVEQLHLEEWQSLTVKERLDIGGATGYARKKQINLGVWRNLALNSGLNKKGEKKLKEIKEASDIYRSLGPSMTEYLSSFTTLQALQKK</sequence>
<reference evidence="1" key="1">
    <citation type="submission" date="2024-07" db="EMBL/GenBank/DDBJ databases">
        <authorList>
            <person name="Biller S.J."/>
        </authorList>
    </citation>
    <scope>NUCLEOTIDE SEQUENCE</scope>
    <source>
        <strain evidence="1">WC2420</strain>
    </source>
</reference>
<organism evidence="1">
    <name type="scientific">Rouxiella sp. WC2420</name>
    <dbReference type="NCBI Taxonomy" id="3234145"/>
    <lineage>
        <taxon>Bacteria</taxon>
        <taxon>Pseudomonadati</taxon>
        <taxon>Pseudomonadota</taxon>
        <taxon>Gammaproteobacteria</taxon>
        <taxon>Enterobacterales</taxon>
        <taxon>Yersiniaceae</taxon>
        <taxon>Rouxiella</taxon>
    </lineage>
</organism>
<proteinExistence type="predicted"/>
<protein>
    <submittedName>
        <fullName evidence="1">Uncharacterized protein</fullName>
    </submittedName>
</protein>
<accession>A0AB39VPW3</accession>
<evidence type="ECO:0000313" key="1">
    <source>
        <dbReference type="EMBL" id="XDU71696.1"/>
    </source>
</evidence>
<dbReference type="AlphaFoldDB" id="A0AB39VPW3"/>
<gene>
    <name evidence="1" type="ORF">AB3G37_19550</name>
</gene>
<dbReference type="EMBL" id="CP165628">
    <property type="protein sequence ID" value="XDU71696.1"/>
    <property type="molecule type" value="Genomic_DNA"/>
</dbReference>
<name>A0AB39VPW3_9GAMM</name>